<evidence type="ECO:0000256" key="1">
    <source>
        <dbReference type="ARBA" id="ARBA00004340"/>
    </source>
</evidence>
<dbReference type="GO" id="GO:0043657">
    <property type="term" value="C:host cell"/>
    <property type="evidence" value="ECO:0007669"/>
    <property type="project" value="UniProtKB-SubCell"/>
</dbReference>
<dbReference type="AlphaFoldDB" id="A0ABD3F4J6"/>
<gene>
    <name evidence="5" type="ORF">V7S43_013402</name>
</gene>
<reference evidence="5 6" key="1">
    <citation type="submission" date="2024-09" db="EMBL/GenBank/DDBJ databases">
        <title>Genome sequencing and assembly of Phytophthora oleae, isolate VK10A, causative agent of rot of olive drupes.</title>
        <authorList>
            <person name="Conti Taguali S."/>
            <person name="Riolo M."/>
            <person name="La Spada F."/>
            <person name="Cacciola S.O."/>
            <person name="Dionisio G."/>
        </authorList>
    </citation>
    <scope>NUCLEOTIDE SEQUENCE [LARGE SCALE GENOMIC DNA]</scope>
    <source>
        <strain evidence="5 6">VK10A</strain>
    </source>
</reference>
<evidence type="ECO:0000313" key="5">
    <source>
        <dbReference type="EMBL" id="KAL3661643.1"/>
    </source>
</evidence>
<comment type="subcellular location">
    <subcellularLocation>
        <location evidence="1">Host cell</location>
    </subcellularLocation>
    <subcellularLocation>
        <location evidence="2">Secreted</location>
    </subcellularLocation>
</comment>
<accession>A0ABD3F4J6</accession>
<comment type="caution">
    <text evidence="5">The sequence shown here is derived from an EMBL/GenBank/DDBJ whole genome shotgun (WGS) entry which is preliminary data.</text>
</comment>
<protein>
    <recommendedName>
        <fullName evidence="4">Crinkler effector protein N-terminal domain-containing protein</fullName>
    </recommendedName>
</protein>
<evidence type="ECO:0000259" key="4">
    <source>
        <dbReference type="Pfam" id="PF20147"/>
    </source>
</evidence>
<evidence type="ECO:0000313" key="6">
    <source>
        <dbReference type="Proteomes" id="UP001632037"/>
    </source>
</evidence>
<name>A0ABD3F4J6_9STRA</name>
<dbReference type="InterPro" id="IPR045379">
    <property type="entry name" value="Crinkler_N"/>
</dbReference>
<dbReference type="GO" id="GO:0005576">
    <property type="term" value="C:extracellular region"/>
    <property type="evidence" value="ECO:0007669"/>
    <property type="project" value="UniProtKB-SubCell"/>
</dbReference>
<keyword evidence="6" id="KW-1185">Reference proteome</keyword>
<sequence>MVEDLKEPIKTEYSDELKDVDEGELLLFLTKKAGGTWLSADDTFKETELDMENGSVPDVIDSMISDEHMRLDGRDTIAAALGRDPPSKYLHLLVKTPCPNEPLRPRKVLLCPITSALRIF</sequence>
<organism evidence="5 6">
    <name type="scientific">Phytophthora oleae</name>
    <dbReference type="NCBI Taxonomy" id="2107226"/>
    <lineage>
        <taxon>Eukaryota</taxon>
        <taxon>Sar</taxon>
        <taxon>Stramenopiles</taxon>
        <taxon>Oomycota</taxon>
        <taxon>Peronosporomycetes</taxon>
        <taxon>Peronosporales</taxon>
        <taxon>Peronosporaceae</taxon>
        <taxon>Phytophthora</taxon>
    </lineage>
</organism>
<dbReference type="Proteomes" id="UP001632037">
    <property type="component" value="Unassembled WGS sequence"/>
</dbReference>
<evidence type="ECO:0000256" key="2">
    <source>
        <dbReference type="ARBA" id="ARBA00004613"/>
    </source>
</evidence>
<feature type="domain" description="Crinkler effector protein N-terminal" evidence="4">
    <location>
        <begin position="2"/>
        <end position="95"/>
    </location>
</feature>
<evidence type="ECO:0000256" key="3">
    <source>
        <dbReference type="ARBA" id="ARBA00022525"/>
    </source>
</evidence>
<dbReference type="EMBL" id="JBIMZQ010000035">
    <property type="protein sequence ID" value="KAL3661643.1"/>
    <property type="molecule type" value="Genomic_DNA"/>
</dbReference>
<proteinExistence type="predicted"/>
<keyword evidence="3" id="KW-0964">Secreted</keyword>
<dbReference type="Pfam" id="PF20147">
    <property type="entry name" value="Crinkler"/>
    <property type="match status" value="1"/>
</dbReference>